<evidence type="ECO:0000256" key="2">
    <source>
        <dbReference type="ARBA" id="ARBA00004504"/>
    </source>
</evidence>
<dbReference type="CDD" id="cd00063">
    <property type="entry name" value="FN3"/>
    <property type="match status" value="1"/>
</dbReference>
<dbReference type="InterPro" id="IPR000742">
    <property type="entry name" value="EGF"/>
</dbReference>
<evidence type="ECO:0000256" key="4">
    <source>
        <dbReference type="ARBA" id="ARBA00022525"/>
    </source>
</evidence>
<dbReference type="PROSITE" id="PS50853">
    <property type="entry name" value="FN3"/>
    <property type="match status" value="1"/>
</dbReference>
<organism evidence="15 16">
    <name type="scientific">Serilophus lunatus</name>
    <name type="common">silver-breasted broadbill</name>
    <dbReference type="NCBI Taxonomy" id="239386"/>
    <lineage>
        <taxon>Eukaryota</taxon>
        <taxon>Metazoa</taxon>
        <taxon>Chordata</taxon>
        <taxon>Craniata</taxon>
        <taxon>Vertebrata</taxon>
        <taxon>Euteleostomi</taxon>
        <taxon>Archelosauria</taxon>
        <taxon>Archosauria</taxon>
        <taxon>Dinosauria</taxon>
        <taxon>Saurischia</taxon>
        <taxon>Theropoda</taxon>
        <taxon>Coelurosauria</taxon>
        <taxon>Aves</taxon>
        <taxon>Neognathae</taxon>
        <taxon>Neoaves</taxon>
        <taxon>Telluraves</taxon>
        <taxon>Australaves</taxon>
        <taxon>Passeriformes</taxon>
        <taxon>Eurylaimidae</taxon>
        <taxon>Serilophus</taxon>
    </lineage>
</organism>
<gene>
    <name evidence="15" type="primary">Umodl1</name>
    <name evidence="15" type="ORF">SERLUN_R15894</name>
</gene>
<keyword evidence="10" id="KW-0966">Cell projection</keyword>
<dbReference type="OrthoDB" id="10040649at2759"/>
<name>A0A7L1D569_9PASS</name>
<comment type="caution">
    <text evidence="15">The sequence shown here is derived from an EMBL/GenBank/DDBJ whole genome shotgun (WGS) entry which is preliminary data.</text>
</comment>
<evidence type="ECO:0000256" key="8">
    <source>
        <dbReference type="ARBA" id="ARBA00022737"/>
    </source>
</evidence>
<dbReference type="Pfam" id="PF00041">
    <property type="entry name" value="fn3"/>
    <property type="match status" value="1"/>
</dbReference>
<dbReference type="Gene3D" id="2.60.40.10">
    <property type="entry name" value="Immunoglobulins"/>
    <property type="match status" value="1"/>
</dbReference>
<dbReference type="SMART" id="SM00181">
    <property type="entry name" value="EGF"/>
    <property type="match status" value="1"/>
</dbReference>
<dbReference type="Proteomes" id="UP000553648">
    <property type="component" value="Unassembled WGS sequence"/>
</dbReference>
<evidence type="ECO:0000256" key="1">
    <source>
        <dbReference type="ARBA" id="ARBA00004437"/>
    </source>
</evidence>
<keyword evidence="6" id="KW-0358">Heparin-binding</keyword>
<dbReference type="SUPFAM" id="SSF49265">
    <property type="entry name" value="Fibronectin type III"/>
    <property type="match status" value="1"/>
</dbReference>
<dbReference type="InterPro" id="IPR036116">
    <property type="entry name" value="FN3_sf"/>
</dbReference>
<dbReference type="InterPro" id="IPR039861">
    <property type="entry name" value="IMPG"/>
</dbReference>
<feature type="non-terminal residue" evidence="15">
    <location>
        <position position="1"/>
    </location>
</feature>
<evidence type="ECO:0000256" key="10">
    <source>
        <dbReference type="ARBA" id="ARBA00023273"/>
    </source>
</evidence>
<keyword evidence="16" id="KW-1185">Reference proteome</keyword>
<keyword evidence="8" id="KW-0677">Repeat</keyword>
<keyword evidence="9" id="KW-0325">Glycoprotein</keyword>
<evidence type="ECO:0000313" key="15">
    <source>
        <dbReference type="EMBL" id="NXM72083.1"/>
    </source>
</evidence>
<dbReference type="PROSITE" id="PS50026">
    <property type="entry name" value="EGF_3"/>
    <property type="match status" value="1"/>
</dbReference>
<proteinExistence type="predicted"/>
<keyword evidence="7" id="KW-0732">Signal</keyword>
<dbReference type="Pfam" id="PF01390">
    <property type="entry name" value="SEA"/>
    <property type="match status" value="2"/>
</dbReference>
<dbReference type="GO" id="GO:0008201">
    <property type="term" value="F:heparin binding"/>
    <property type="evidence" value="ECO:0007669"/>
    <property type="project" value="UniProtKB-KW"/>
</dbReference>
<dbReference type="Gene3D" id="2.10.25.10">
    <property type="entry name" value="Laminin"/>
    <property type="match status" value="1"/>
</dbReference>
<dbReference type="GO" id="GO:0001750">
    <property type="term" value="C:photoreceptor outer segment"/>
    <property type="evidence" value="ECO:0007669"/>
    <property type="project" value="UniProtKB-SubCell"/>
</dbReference>
<dbReference type="AlphaFoldDB" id="A0A7L1D569"/>
<feature type="domain" description="SEA" evidence="12">
    <location>
        <begin position="74"/>
        <end position="188"/>
    </location>
</feature>
<reference evidence="15 16" key="1">
    <citation type="submission" date="2019-09" db="EMBL/GenBank/DDBJ databases">
        <title>Bird 10,000 Genomes (B10K) Project - Family phase.</title>
        <authorList>
            <person name="Zhang G."/>
        </authorList>
    </citation>
    <scope>NUCLEOTIDE SEQUENCE [LARGE SCALE GENOMIC DNA]</scope>
    <source>
        <strain evidence="15">B10K-DU-002-03</strain>
        <tissue evidence="15">Muscle</tissue>
    </source>
</reference>
<dbReference type="GO" id="GO:0001917">
    <property type="term" value="C:photoreceptor inner segment"/>
    <property type="evidence" value="ECO:0007669"/>
    <property type="project" value="UniProtKB-SubCell"/>
</dbReference>
<evidence type="ECO:0000256" key="7">
    <source>
        <dbReference type="ARBA" id="ARBA00022729"/>
    </source>
</evidence>
<sequence length="483" mass="53334">TSTMIQFSWKPQGGTGDSPYTVSLLGKPGEIQKRILNETSIAFKNLLSGHQYQISVDVSSCSENVSISLIVQTAAEIYSGTTRITSEVFKSEYQNKSSSEFQEFEAKFISEVTKHLPQEIQELKNRTKMHIIINSVKNGSVIVNFDVMFDVGQNISKTNISEAFKEALNKSTEFKVDLQKTVIEARNSCQPELNDCSPHAACIAEGATYSCQCNEGFTDNSPQVPGRICQRDLPSRHTTTVPPENGTTGFTGSTSYSIFTTTFTSAPCIPVSIEVQNVTAEEIQLNWTRGSTGSLYDISLMDGNQEKNKNTTKETNYVFQHLLPGHVYSISVAVSSCAEENRTSVTVRTDPSSCYSSTEFCLPENTGCSDVRDTVCSSNQAFACTVTFKSQTFNNALFNSDSQDYKEMSESIKTYVVGEMRVELKDDGFNIIVLGFRPGSVIADLISVLPKEDPVDVNVIQLHLSKILQRKFGSQTEVTVQRK</sequence>
<dbReference type="CDD" id="cd00053">
    <property type="entry name" value="EGF"/>
    <property type="match status" value="1"/>
</dbReference>
<dbReference type="InterPro" id="IPR036364">
    <property type="entry name" value="SEA_dom_sf"/>
</dbReference>
<evidence type="ECO:0000256" key="9">
    <source>
        <dbReference type="ARBA" id="ARBA00023180"/>
    </source>
</evidence>
<evidence type="ECO:0000259" key="12">
    <source>
        <dbReference type="PROSITE" id="PS50024"/>
    </source>
</evidence>
<keyword evidence="5" id="KW-0272">Extracellular matrix</keyword>
<feature type="non-terminal residue" evidence="15">
    <location>
        <position position="483"/>
    </location>
</feature>
<evidence type="ECO:0000256" key="11">
    <source>
        <dbReference type="PROSITE-ProRule" id="PRU00076"/>
    </source>
</evidence>
<evidence type="ECO:0000259" key="14">
    <source>
        <dbReference type="PROSITE" id="PS50853"/>
    </source>
</evidence>
<comment type="caution">
    <text evidence="11">Lacks conserved residue(s) required for the propagation of feature annotation.</text>
</comment>
<dbReference type="PANTHER" id="PTHR12199:SF5">
    <property type="entry name" value="MUCIN-2-LIKE ISOFORM X1"/>
    <property type="match status" value="1"/>
</dbReference>
<dbReference type="SUPFAM" id="SSF82671">
    <property type="entry name" value="SEA domain"/>
    <property type="match status" value="1"/>
</dbReference>
<feature type="domain" description="EGF-like" evidence="13">
    <location>
        <begin position="185"/>
        <end position="223"/>
    </location>
</feature>
<accession>A0A7L1D569</accession>
<evidence type="ECO:0000313" key="16">
    <source>
        <dbReference type="Proteomes" id="UP000553648"/>
    </source>
</evidence>
<evidence type="ECO:0000256" key="3">
    <source>
        <dbReference type="ARBA" id="ARBA00004593"/>
    </source>
</evidence>
<comment type="subcellular location">
    <subcellularLocation>
        <location evidence="2">Cell projection</location>
        <location evidence="2">Cilium</location>
        <location evidence="2">Photoreceptor outer segment</location>
    </subcellularLocation>
    <subcellularLocation>
        <location evidence="1">Photoreceptor inner segment</location>
    </subcellularLocation>
    <subcellularLocation>
        <location evidence="3">Secreted</location>
        <location evidence="3">Extracellular space</location>
        <location evidence="3">Extracellular matrix</location>
        <location evidence="3">Interphotoreceptor matrix</location>
    </subcellularLocation>
</comment>
<dbReference type="PROSITE" id="PS50024">
    <property type="entry name" value="SEA"/>
    <property type="match status" value="1"/>
</dbReference>
<evidence type="ECO:0000259" key="13">
    <source>
        <dbReference type="PROSITE" id="PS50026"/>
    </source>
</evidence>
<dbReference type="GO" id="GO:0007601">
    <property type="term" value="P:visual perception"/>
    <property type="evidence" value="ECO:0007669"/>
    <property type="project" value="InterPro"/>
</dbReference>
<evidence type="ECO:0000256" key="5">
    <source>
        <dbReference type="ARBA" id="ARBA00022530"/>
    </source>
</evidence>
<evidence type="ECO:0000256" key="6">
    <source>
        <dbReference type="ARBA" id="ARBA00022674"/>
    </source>
</evidence>
<dbReference type="InterPro" id="IPR000082">
    <property type="entry name" value="SEA_dom"/>
</dbReference>
<dbReference type="EMBL" id="VXBA01003121">
    <property type="protein sequence ID" value="NXM72083.1"/>
    <property type="molecule type" value="Genomic_DNA"/>
</dbReference>
<dbReference type="GO" id="GO:0033165">
    <property type="term" value="C:interphotoreceptor matrix"/>
    <property type="evidence" value="ECO:0007669"/>
    <property type="project" value="UniProtKB-SubCell"/>
</dbReference>
<keyword evidence="4" id="KW-0964">Secreted</keyword>
<keyword evidence="11" id="KW-0245">EGF-like domain</keyword>
<dbReference type="PANTHER" id="PTHR12199">
    <property type="entry name" value="INTERPHOTORECEPTOR MATRIX PROTEOGLYCAN"/>
    <property type="match status" value="1"/>
</dbReference>
<dbReference type="InterPro" id="IPR003961">
    <property type="entry name" value="FN3_dom"/>
</dbReference>
<protein>
    <submittedName>
        <fullName evidence="15">UROL1 protein</fullName>
    </submittedName>
</protein>
<feature type="domain" description="Fibronectin type-III" evidence="14">
    <location>
        <begin position="269"/>
        <end position="352"/>
    </location>
</feature>
<dbReference type="InterPro" id="IPR013783">
    <property type="entry name" value="Ig-like_fold"/>
</dbReference>